<evidence type="ECO:0000313" key="1">
    <source>
        <dbReference type="EMBL" id="GMN71404.1"/>
    </source>
</evidence>
<reference evidence="1" key="1">
    <citation type="submission" date="2023-07" db="EMBL/GenBank/DDBJ databases">
        <title>draft genome sequence of fig (Ficus carica).</title>
        <authorList>
            <person name="Takahashi T."/>
            <person name="Nishimura K."/>
        </authorList>
    </citation>
    <scope>NUCLEOTIDE SEQUENCE</scope>
</reference>
<protein>
    <submittedName>
        <fullName evidence="1">Uncharacterized protein</fullName>
    </submittedName>
</protein>
<keyword evidence="2" id="KW-1185">Reference proteome</keyword>
<dbReference type="Proteomes" id="UP001187192">
    <property type="component" value="Unassembled WGS sequence"/>
</dbReference>
<sequence length="42" mass="4913">MKKVTPLLYNKLDIAVVYGSWLKLVVWQQGKCPLFLWTFVGE</sequence>
<dbReference type="EMBL" id="BTGU01010072">
    <property type="protein sequence ID" value="GMN71404.1"/>
    <property type="molecule type" value="Genomic_DNA"/>
</dbReference>
<proteinExistence type="predicted"/>
<gene>
    <name evidence="1" type="ORF">TIFTF001_051829</name>
</gene>
<organism evidence="1 2">
    <name type="scientific">Ficus carica</name>
    <name type="common">Common fig</name>
    <dbReference type="NCBI Taxonomy" id="3494"/>
    <lineage>
        <taxon>Eukaryota</taxon>
        <taxon>Viridiplantae</taxon>
        <taxon>Streptophyta</taxon>
        <taxon>Embryophyta</taxon>
        <taxon>Tracheophyta</taxon>
        <taxon>Spermatophyta</taxon>
        <taxon>Magnoliopsida</taxon>
        <taxon>eudicotyledons</taxon>
        <taxon>Gunneridae</taxon>
        <taxon>Pentapetalae</taxon>
        <taxon>rosids</taxon>
        <taxon>fabids</taxon>
        <taxon>Rosales</taxon>
        <taxon>Moraceae</taxon>
        <taxon>Ficeae</taxon>
        <taxon>Ficus</taxon>
    </lineage>
</organism>
<accession>A0AA88JEP1</accession>
<name>A0AA88JEP1_FICCA</name>
<evidence type="ECO:0000313" key="2">
    <source>
        <dbReference type="Proteomes" id="UP001187192"/>
    </source>
</evidence>
<dbReference type="AlphaFoldDB" id="A0AA88JEP1"/>
<comment type="caution">
    <text evidence="1">The sequence shown here is derived from an EMBL/GenBank/DDBJ whole genome shotgun (WGS) entry which is preliminary data.</text>
</comment>